<dbReference type="Proteomes" id="UP000266643">
    <property type="component" value="Unassembled WGS sequence"/>
</dbReference>
<comment type="caution">
    <text evidence="2">The sequence shown here is derived from an EMBL/GenBank/DDBJ whole genome shotgun (WGS) entry which is preliminary data.</text>
</comment>
<evidence type="ECO:0000313" key="6">
    <source>
        <dbReference type="Proteomes" id="UP000266239"/>
    </source>
</evidence>
<proteinExistence type="predicted"/>
<dbReference type="Proteomes" id="UP000266239">
    <property type="component" value="Unassembled WGS sequence"/>
</dbReference>
<dbReference type="EMBL" id="QUTF01015152">
    <property type="protein sequence ID" value="RHZ10348.1"/>
    <property type="molecule type" value="Genomic_DNA"/>
</dbReference>
<evidence type="ECO:0000313" key="2">
    <source>
        <dbReference type="EMBL" id="RHY72942.1"/>
    </source>
</evidence>
<dbReference type="EMBL" id="QUTE01006598">
    <property type="protein sequence ID" value="RHZ32214.1"/>
    <property type="molecule type" value="Genomic_DNA"/>
</dbReference>
<evidence type="ECO:0000313" key="3">
    <source>
        <dbReference type="EMBL" id="RHZ10348.1"/>
    </source>
</evidence>
<evidence type="ECO:0000313" key="5">
    <source>
        <dbReference type="Proteomes" id="UP000266196"/>
    </source>
</evidence>
<gene>
    <name evidence="1" type="ORF">DYB25_005597</name>
    <name evidence="3" type="ORF">DYB26_002662</name>
    <name evidence="2" type="ORF">DYB30_006799</name>
    <name evidence="4" type="ORF">DYB31_001346</name>
</gene>
<evidence type="ECO:0000313" key="4">
    <source>
        <dbReference type="EMBL" id="RHZ32214.1"/>
    </source>
</evidence>
<dbReference type="Proteomes" id="UP000286510">
    <property type="component" value="Unassembled WGS sequence"/>
</dbReference>
<accession>A0A397E3D4</accession>
<organism evidence="2 7">
    <name type="scientific">Aphanomyces astaci</name>
    <name type="common">Crayfish plague agent</name>
    <dbReference type="NCBI Taxonomy" id="112090"/>
    <lineage>
        <taxon>Eukaryota</taxon>
        <taxon>Sar</taxon>
        <taxon>Stramenopiles</taxon>
        <taxon>Oomycota</taxon>
        <taxon>Saprolegniomycetes</taxon>
        <taxon>Saprolegniales</taxon>
        <taxon>Verrucalvaceae</taxon>
        <taxon>Aphanomyces</taxon>
    </lineage>
</organism>
<dbReference type="VEuPathDB" id="FungiDB:H257_10553"/>
<reference evidence="5 6" key="1">
    <citation type="submission" date="2018-08" db="EMBL/GenBank/DDBJ databases">
        <title>Aphanomyces genome sequencing and annotation.</title>
        <authorList>
            <person name="Minardi D."/>
            <person name="Oidtmann B."/>
            <person name="Van Der Giezen M."/>
            <person name="Studholme D.J."/>
        </authorList>
    </citation>
    <scope>NUCLEOTIDE SEQUENCE [LARGE SCALE GENOMIC DNA]</scope>
    <source>
        <strain evidence="4 5">197901</strain>
        <strain evidence="2 7">D2</strain>
        <strain evidence="3 8">FDL457</strain>
        <strain evidence="1 6">Yx</strain>
    </source>
</reference>
<evidence type="ECO:0000313" key="1">
    <source>
        <dbReference type="EMBL" id="RHY09707.1"/>
    </source>
</evidence>
<protein>
    <submittedName>
        <fullName evidence="2">Uncharacterized protein</fullName>
    </submittedName>
</protein>
<evidence type="ECO:0000313" key="7">
    <source>
        <dbReference type="Proteomes" id="UP000266643"/>
    </source>
</evidence>
<sequence length="275" mass="30481">MSSTPSDAGGVQAIRDAFESLDRNDIISHFTLPDGDAEPYVVCCDVGVDSFNAYIRLEEENENDKLLVELQFLELDENGRLSIVDLPTTTHEAVSAEFEDQFIDSFWYSSDIAIHRSFTAHRPGACDKAPDVAFGPLGSTPHRGPPPEGRNIGEWVTFAVDVAESQPWASIEHSLLWWSNYAGIQYGLGIKVTHDGLTMRYALYDFEVPHAANTLPPPIAHGQVSQADLDMDNPVMISIDTHRVLAIPANMPLPLGKMNTIEVNLSHVMEHVMYY</sequence>
<dbReference type="EMBL" id="QUTA01006757">
    <property type="protein sequence ID" value="RHY09707.1"/>
    <property type="molecule type" value="Genomic_DNA"/>
</dbReference>
<dbReference type="Proteomes" id="UP000266196">
    <property type="component" value="Unassembled WGS sequence"/>
</dbReference>
<evidence type="ECO:0000313" key="8">
    <source>
        <dbReference type="Proteomes" id="UP000286510"/>
    </source>
</evidence>
<dbReference type="EMBL" id="QUTD01003406">
    <property type="protein sequence ID" value="RHY72942.1"/>
    <property type="molecule type" value="Genomic_DNA"/>
</dbReference>
<dbReference type="AlphaFoldDB" id="A0A397E3D4"/>
<name>A0A397E3D4_APHAT</name>